<accession>A0A7G2DAM6</accession>
<dbReference type="RefSeq" id="WP_188201993.1">
    <property type="nucleotide sequence ID" value="NZ_LR881183.1"/>
</dbReference>
<dbReference type="GeneID" id="58918755"/>
<protein>
    <submittedName>
        <fullName evidence="1">Uncharacterized protein</fullName>
    </submittedName>
</protein>
<reference evidence="1 2" key="1">
    <citation type="submission" date="2020-09" db="EMBL/GenBank/DDBJ databases">
        <authorList>
            <person name="Courtine D."/>
        </authorList>
    </citation>
    <scope>NUCLEOTIDE SEQUENCE [LARGE SCALE GENOMIC DNA]</scope>
    <source>
        <strain evidence="1 2">IRI35c</strain>
    </source>
</reference>
<sequence length="164" mass="18789">MGKETKLLEKIELIVPGYHGYKKKELLREDDRIVRGKVADTLALARKDIERAMQRCAMLNCAQLVAIDTLRKKLMALESRVRHAEAGYSGYFDRISVREKEIEKLIEYDAKLIETAQAIEEAVKRLNGSMADPNSLGMAVFELDDKVRELEELLDRRNHVIMGD</sequence>
<name>A0A7G2DAM6_9EURY</name>
<keyword evidence="2" id="KW-1185">Reference proteome</keyword>
<organism evidence="1 2">
    <name type="scientific">Thermococcus camini</name>
    <dbReference type="NCBI Taxonomy" id="2016373"/>
    <lineage>
        <taxon>Archaea</taxon>
        <taxon>Methanobacteriati</taxon>
        <taxon>Methanobacteriota</taxon>
        <taxon>Thermococci</taxon>
        <taxon>Thermococcales</taxon>
        <taxon>Thermococcaceae</taxon>
        <taxon>Thermococcus</taxon>
    </lineage>
</organism>
<dbReference type="EMBL" id="LR881183">
    <property type="protein sequence ID" value="CAD5244167.1"/>
    <property type="molecule type" value="Genomic_DNA"/>
</dbReference>
<evidence type="ECO:0000313" key="2">
    <source>
        <dbReference type="Proteomes" id="UP000516304"/>
    </source>
</evidence>
<proteinExistence type="predicted"/>
<dbReference type="Proteomes" id="UP000516304">
    <property type="component" value="Chromosome TIRI35C"/>
</dbReference>
<evidence type="ECO:0000313" key="1">
    <source>
        <dbReference type="EMBL" id="CAD5244167.1"/>
    </source>
</evidence>
<dbReference type="AlphaFoldDB" id="A0A7G2DAM6"/>
<dbReference type="KEGG" id="tcq:TIRI35C_1013"/>
<gene>
    <name evidence="1" type="ORF">TIRI35C_1013</name>
</gene>